<proteinExistence type="predicted"/>
<organism evidence="1">
    <name type="scientific">uncultured Gemmatimonadaceae bacterium</name>
    <dbReference type="NCBI Taxonomy" id="246130"/>
    <lineage>
        <taxon>Bacteria</taxon>
        <taxon>Pseudomonadati</taxon>
        <taxon>Gemmatimonadota</taxon>
        <taxon>Gemmatimonadia</taxon>
        <taxon>Gemmatimonadales</taxon>
        <taxon>Gemmatimonadaceae</taxon>
        <taxon>environmental samples</taxon>
    </lineage>
</organism>
<reference evidence="1" key="1">
    <citation type="submission" date="2020-02" db="EMBL/GenBank/DDBJ databases">
        <authorList>
            <person name="Meier V. D."/>
        </authorList>
    </citation>
    <scope>NUCLEOTIDE SEQUENCE</scope>
    <source>
        <strain evidence="1">AVDCRST_MAG40</strain>
    </source>
</reference>
<name>A0A6J4KHH4_9BACT</name>
<gene>
    <name evidence="1" type="ORF">AVDCRST_MAG40-538</name>
</gene>
<dbReference type="EMBL" id="CADCTX010000152">
    <property type="protein sequence ID" value="CAA9303839.1"/>
    <property type="molecule type" value="Genomic_DNA"/>
</dbReference>
<protein>
    <submittedName>
        <fullName evidence="1">Uncharacterized protein</fullName>
    </submittedName>
</protein>
<feature type="non-terminal residue" evidence="1">
    <location>
        <position position="78"/>
    </location>
</feature>
<accession>A0A6J4KHH4</accession>
<dbReference type="AlphaFoldDB" id="A0A6J4KHH4"/>
<evidence type="ECO:0000313" key="1">
    <source>
        <dbReference type="EMBL" id="CAA9303839.1"/>
    </source>
</evidence>
<sequence>MQWVCIFSGRAPAMQPWPLAPGSGAARRGSLNMTGVGNPIRGGGVTRRGCVRSADLVPAMGRWLALAALGCAHGGEGA</sequence>